<reference evidence="2 3" key="1">
    <citation type="submission" date="2015-01" db="EMBL/GenBank/DDBJ databases">
        <title>Ahrensia donghaiensis sp. nov., a novel dimethylsulphoniopropionate-cleavage bacterium isolated from seawater and emended descriptions of the genus Ahrensia and Ahrensia kielensis.</title>
        <authorList>
            <person name="Liu J."/>
        </authorList>
    </citation>
    <scope>NUCLEOTIDE SEQUENCE [LARGE SCALE GENOMIC DNA]</scope>
    <source>
        <strain evidence="2 3">LZD062</strain>
    </source>
</reference>
<dbReference type="GO" id="GO:0032259">
    <property type="term" value="P:methylation"/>
    <property type="evidence" value="ECO:0007669"/>
    <property type="project" value="UniProtKB-KW"/>
</dbReference>
<proteinExistence type="predicted"/>
<dbReference type="GO" id="GO:0008168">
    <property type="term" value="F:methyltransferase activity"/>
    <property type="evidence" value="ECO:0007669"/>
    <property type="project" value="UniProtKB-KW"/>
</dbReference>
<keyword evidence="2" id="KW-0489">Methyltransferase</keyword>
<dbReference type="AlphaFoldDB" id="A0A0M9GLU8"/>
<keyword evidence="2" id="KW-0808">Transferase</keyword>
<dbReference type="STRING" id="1514904.SU32_13675"/>
<protein>
    <submittedName>
        <fullName evidence="2">3-demethylubiquinone-9 3-methyltransferase</fullName>
    </submittedName>
</protein>
<gene>
    <name evidence="2" type="ORF">SU32_13675</name>
</gene>
<feature type="domain" description="PhnB-like" evidence="1">
    <location>
        <begin position="3"/>
        <end position="56"/>
    </location>
</feature>
<sequence length="57" mass="6199">MTEIINCLRCGYGEAKKAAKFYAATFLGSHVDRVNNAASDYHGGKDGDELTVEFTVL</sequence>
<feature type="non-terminal residue" evidence="2">
    <location>
        <position position="57"/>
    </location>
</feature>
<organism evidence="2 3">
    <name type="scientific">Ahrensia marina</name>
    <dbReference type="NCBI Taxonomy" id="1514904"/>
    <lineage>
        <taxon>Bacteria</taxon>
        <taxon>Pseudomonadati</taxon>
        <taxon>Pseudomonadota</taxon>
        <taxon>Alphaproteobacteria</taxon>
        <taxon>Hyphomicrobiales</taxon>
        <taxon>Ahrensiaceae</taxon>
        <taxon>Ahrensia</taxon>
    </lineage>
</organism>
<evidence type="ECO:0000313" key="2">
    <source>
        <dbReference type="EMBL" id="KPB00456.1"/>
    </source>
</evidence>
<name>A0A0M9GLU8_9HYPH</name>
<dbReference type="EMBL" id="JXMU01000021">
    <property type="protein sequence ID" value="KPB00456.1"/>
    <property type="molecule type" value="Genomic_DNA"/>
</dbReference>
<comment type="caution">
    <text evidence="2">The sequence shown here is derived from an EMBL/GenBank/DDBJ whole genome shotgun (WGS) entry which is preliminary data.</text>
</comment>
<dbReference type="RefSeq" id="WP_201454955.1">
    <property type="nucleotide sequence ID" value="NZ_JXMU01000021.1"/>
</dbReference>
<dbReference type="Gene3D" id="3.30.720.100">
    <property type="match status" value="1"/>
</dbReference>
<evidence type="ECO:0000259" key="1">
    <source>
        <dbReference type="Pfam" id="PF06983"/>
    </source>
</evidence>
<evidence type="ECO:0000313" key="3">
    <source>
        <dbReference type="Proteomes" id="UP000038011"/>
    </source>
</evidence>
<dbReference type="Proteomes" id="UP000038011">
    <property type="component" value="Unassembled WGS sequence"/>
</dbReference>
<dbReference type="InterPro" id="IPR028973">
    <property type="entry name" value="PhnB-like"/>
</dbReference>
<dbReference type="Pfam" id="PF06983">
    <property type="entry name" value="3-dmu-9_3-mt"/>
    <property type="match status" value="1"/>
</dbReference>
<keyword evidence="2" id="KW-0830">Ubiquinone</keyword>
<keyword evidence="3" id="KW-1185">Reference proteome</keyword>
<accession>A0A0M9GLU8</accession>